<evidence type="ECO:0000256" key="3">
    <source>
        <dbReference type="ARBA" id="ARBA00022737"/>
    </source>
</evidence>
<dbReference type="GO" id="GO:0000785">
    <property type="term" value="C:chromatin"/>
    <property type="evidence" value="ECO:0007669"/>
    <property type="project" value="TreeGrafter"/>
</dbReference>
<dbReference type="InterPro" id="IPR013087">
    <property type="entry name" value="Znf_C2H2_type"/>
</dbReference>
<keyword evidence="2" id="KW-0479">Metal-binding</keyword>
<dbReference type="Gene3D" id="3.30.160.60">
    <property type="entry name" value="Classic Zinc Finger"/>
    <property type="match status" value="1"/>
</dbReference>
<sequence>MFQCSQCDKAYQRKTHLVRHESTRENPRYFHVELLVNKATDNSQLTSRCPFCNKSFQKPYINVFHREVTRRHSKICAKKNNQPLPPPARPGRKRLSCQACFSAKAACDRSFPCSRCQNLGKQCSFEASTDNPCSVLVSPSLSSSPLISSTPRRMANGGAPFSFLRHFASPSVHKDRLAIGETAKYSIRRNLENLYSHLEDALVPADPLAAFSGDLQIPGFPTQLASSTDYLLSEYPSDILFPSKLSNQLTQLTNELVETSKSMINGPIDNQQPLELMELTAMLSVSNISVFISAFFQSLHWHLPIVHFPTFDPGSISNPLLLAISLAGAAYSLPMDGANFSPWIFDVAEEYIFRKIANLSIASSPKDLTHLMPTVQLIQSALIMEMLQFGRDDIQTRRRIRIIRHPCLVSTIRSLGILKLKRSTAPRVCDDWTWRMLVAEEMCIRIACWVFLADGFLTVCFKNHPALSVFEMDCHFAWSAELWEAEDAASFSNIAVAHSIDAPLPPLSEVVEHLLETPKTTGPTPWSSSLSPEHLLILIYAIQSLAFQARSGLLKYLSPEKISQAADNWKQIWDTVVSSLEKEQLLHLGYPKHAEELWWLLNATLEVTNKHDKSFPYLDNTATDELGNLNDFIQWCYQSTS</sequence>
<dbReference type="EMBL" id="JAPZBS010000005">
    <property type="protein sequence ID" value="KAJ5370563.1"/>
    <property type="molecule type" value="Genomic_DNA"/>
</dbReference>
<dbReference type="SUPFAM" id="SSF57701">
    <property type="entry name" value="Zn2/Cys6 DNA-binding domain"/>
    <property type="match status" value="1"/>
</dbReference>
<dbReference type="PANTHER" id="PTHR40626:SF1">
    <property type="entry name" value="TRANSCRIPTION FACTOR WITH C2H2 AND ZN(2)-CYS(6) DNA BINDING DOMAIN (EUROFUNG)"/>
    <property type="match status" value="1"/>
</dbReference>
<dbReference type="InterPro" id="IPR007219">
    <property type="entry name" value="XnlR_reg_dom"/>
</dbReference>
<keyword evidence="6" id="KW-0805">Transcription regulation</keyword>
<keyword evidence="5" id="KW-0862">Zinc</keyword>
<dbReference type="InterPro" id="IPR036864">
    <property type="entry name" value="Zn2-C6_fun-type_DNA-bd_sf"/>
</dbReference>
<evidence type="ECO:0000256" key="9">
    <source>
        <dbReference type="ARBA" id="ARBA00023242"/>
    </source>
</evidence>
<dbReference type="GO" id="GO:0005634">
    <property type="term" value="C:nucleus"/>
    <property type="evidence" value="ECO:0007669"/>
    <property type="project" value="UniProtKB-SubCell"/>
</dbReference>
<keyword evidence="4 10" id="KW-0863">Zinc-finger</keyword>
<evidence type="ECO:0000259" key="12">
    <source>
        <dbReference type="PROSITE" id="PS50157"/>
    </source>
</evidence>
<evidence type="ECO:0000256" key="8">
    <source>
        <dbReference type="ARBA" id="ARBA00023163"/>
    </source>
</evidence>
<evidence type="ECO:0000259" key="11">
    <source>
        <dbReference type="PROSITE" id="PS50048"/>
    </source>
</evidence>
<dbReference type="GeneID" id="81438763"/>
<evidence type="ECO:0000256" key="1">
    <source>
        <dbReference type="ARBA" id="ARBA00004123"/>
    </source>
</evidence>
<evidence type="ECO:0000256" key="5">
    <source>
        <dbReference type="ARBA" id="ARBA00022833"/>
    </source>
</evidence>
<keyword evidence="14" id="KW-1185">Reference proteome</keyword>
<reference evidence="13" key="1">
    <citation type="submission" date="2022-11" db="EMBL/GenBank/DDBJ databases">
        <authorList>
            <person name="Petersen C."/>
        </authorList>
    </citation>
    <scope>NUCLEOTIDE SEQUENCE</scope>
    <source>
        <strain evidence="13">IBT 29864</strain>
    </source>
</reference>
<keyword evidence="8" id="KW-0804">Transcription</keyword>
<evidence type="ECO:0000256" key="6">
    <source>
        <dbReference type="ARBA" id="ARBA00023015"/>
    </source>
</evidence>
<comment type="subcellular location">
    <subcellularLocation>
        <location evidence="1">Nucleus</location>
    </subcellularLocation>
</comment>
<dbReference type="PANTHER" id="PTHR40626">
    <property type="entry name" value="MIP31509P"/>
    <property type="match status" value="1"/>
</dbReference>
<comment type="caution">
    <text evidence="13">The sequence shown here is derived from an EMBL/GenBank/DDBJ whole genome shotgun (WGS) entry which is preliminary data.</text>
</comment>
<evidence type="ECO:0000256" key="7">
    <source>
        <dbReference type="ARBA" id="ARBA00023125"/>
    </source>
</evidence>
<dbReference type="GO" id="GO:0008270">
    <property type="term" value="F:zinc ion binding"/>
    <property type="evidence" value="ECO:0007669"/>
    <property type="project" value="UniProtKB-KW"/>
</dbReference>
<dbReference type="OrthoDB" id="654211at2759"/>
<dbReference type="Pfam" id="PF00172">
    <property type="entry name" value="Zn_clus"/>
    <property type="match status" value="1"/>
</dbReference>
<dbReference type="Gene3D" id="4.10.240.10">
    <property type="entry name" value="Zn(2)-C6 fungal-type DNA-binding domain"/>
    <property type="match status" value="1"/>
</dbReference>
<keyword evidence="9" id="KW-0539">Nucleus</keyword>
<evidence type="ECO:0008006" key="15">
    <source>
        <dbReference type="Google" id="ProtNLM"/>
    </source>
</evidence>
<accession>A0A9W9S1X4</accession>
<dbReference type="Proteomes" id="UP001147782">
    <property type="component" value="Unassembled WGS sequence"/>
</dbReference>
<evidence type="ECO:0000313" key="13">
    <source>
        <dbReference type="EMBL" id="KAJ5370563.1"/>
    </source>
</evidence>
<reference evidence="13" key="2">
    <citation type="journal article" date="2023" name="IMA Fungus">
        <title>Comparative genomic study of the Penicillium genus elucidates a diverse pangenome and 15 lateral gene transfer events.</title>
        <authorList>
            <person name="Petersen C."/>
            <person name="Sorensen T."/>
            <person name="Nielsen M.R."/>
            <person name="Sondergaard T.E."/>
            <person name="Sorensen J.L."/>
            <person name="Fitzpatrick D.A."/>
            <person name="Frisvad J.C."/>
            <person name="Nielsen K.L."/>
        </authorList>
    </citation>
    <scope>NUCLEOTIDE SEQUENCE</scope>
    <source>
        <strain evidence="13">IBT 29864</strain>
    </source>
</reference>
<dbReference type="GO" id="GO:0000981">
    <property type="term" value="F:DNA-binding transcription factor activity, RNA polymerase II-specific"/>
    <property type="evidence" value="ECO:0007669"/>
    <property type="project" value="InterPro"/>
</dbReference>
<dbReference type="RefSeq" id="XP_056554997.1">
    <property type="nucleotide sequence ID" value="XM_056699584.1"/>
</dbReference>
<keyword evidence="3" id="KW-0677">Repeat</keyword>
<evidence type="ECO:0000313" key="14">
    <source>
        <dbReference type="Proteomes" id="UP001147782"/>
    </source>
</evidence>
<dbReference type="GO" id="GO:0006351">
    <property type="term" value="P:DNA-templated transcription"/>
    <property type="evidence" value="ECO:0007669"/>
    <property type="project" value="InterPro"/>
</dbReference>
<feature type="domain" description="C2H2-type" evidence="12">
    <location>
        <begin position="2"/>
        <end position="29"/>
    </location>
</feature>
<protein>
    <recommendedName>
        <fullName evidence="15">Zn(2)-C6 fungal-type domain-containing protein</fullName>
    </recommendedName>
</protein>
<evidence type="ECO:0000256" key="2">
    <source>
        <dbReference type="ARBA" id="ARBA00022723"/>
    </source>
</evidence>
<evidence type="ECO:0000256" key="10">
    <source>
        <dbReference type="PROSITE-ProRule" id="PRU00042"/>
    </source>
</evidence>
<dbReference type="Pfam" id="PF04082">
    <property type="entry name" value="Fungal_trans"/>
    <property type="match status" value="1"/>
</dbReference>
<dbReference type="InterPro" id="IPR001138">
    <property type="entry name" value="Zn2Cys6_DnaBD"/>
</dbReference>
<organism evidence="13 14">
    <name type="scientific">Penicillium cataractarum</name>
    <dbReference type="NCBI Taxonomy" id="2100454"/>
    <lineage>
        <taxon>Eukaryota</taxon>
        <taxon>Fungi</taxon>
        <taxon>Dikarya</taxon>
        <taxon>Ascomycota</taxon>
        <taxon>Pezizomycotina</taxon>
        <taxon>Eurotiomycetes</taxon>
        <taxon>Eurotiomycetidae</taxon>
        <taxon>Eurotiales</taxon>
        <taxon>Aspergillaceae</taxon>
        <taxon>Penicillium</taxon>
    </lineage>
</organism>
<feature type="domain" description="Zn(2)-C6 fungal-type" evidence="11">
    <location>
        <begin position="96"/>
        <end position="125"/>
    </location>
</feature>
<dbReference type="InterPro" id="IPR051059">
    <property type="entry name" value="VerF-like"/>
</dbReference>
<dbReference type="PROSITE" id="PS50048">
    <property type="entry name" value="ZN2_CY6_FUNGAL_2"/>
    <property type="match status" value="1"/>
</dbReference>
<dbReference type="CDD" id="cd12148">
    <property type="entry name" value="fungal_TF_MHR"/>
    <property type="match status" value="1"/>
</dbReference>
<gene>
    <name evidence="13" type="ORF">N7496_006655</name>
</gene>
<evidence type="ECO:0000256" key="4">
    <source>
        <dbReference type="ARBA" id="ARBA00022771"/>
    </source>
</evidence>
<keyword evidence="7" id="KW-0238">DNA-binding</keyword>
<dbReference type="GO" id="GO:0000978">
    <property type="term" value="F:RNA polymerase II cis-regulatory region sequence-specific DNA binding"/>
    <property type="evidence" value="ECO:0007669"/>
    <property type="project" value="InterPro"/>
</dbReference>
<dbReference type="PROSITE" id="PS50157">
    <property type="entry name" value="ZINC_FINGER_C2H2_2"/>
    <property type="match status" value="1"/>
</dbReference>
<dbReference type="AlphaFoldDB" id="A0A9W9S1X4"/>
<name>A0A9W9S1X4_9EURO</name>
<dbReference type="CDD" id="cd00067">
    <property type="entry name" value="GAL4"/>
    <property type="match status" value="1"/>
</dbReference>
<proteinExistence type="predicted"/>